<comment type="caution">
    <text evidence="8">The sequence shown here is derived from an EMBL/GenBank/DDBJ whole genome shotgun (WGS) entry which is preliminary data.</text>
</comment>
<keyword evidence="3 6" id="KW-1133">Transmembrane helix</keyword>
<organism evidence="8 10">
    <name type="scientific">Didymodactylos carnosus</name>
    <dbReference type="NCBI Taxonomy" id="1234261"/>
    <lineage>
        <taxon>Eukaryota</taxon>
        <taxon>Metazoa</taxon>
        <taxon>Spiralia</taxon>
        <taxon>Gnathifera</taxon>
        <taxon>Rotifera</taxon>
        <taxon>Eurotatoria</taxon>
        <taxon>Bdelloidea</taxon>
        <taxon>Philodinida</taxon>
        <taxon>Philodinidae</taxon>
        <taxon>Didymodactylos</taxon>
    </lineage>
</organism>
<dbReference type="EMBL" id="CAJNOQ010005328">
    <property type="protein sequence ID" value="CAF1094643.1"/>
    <property type="molecule type" value="Genomic_DNA"/>
</dbReference>
<keyword evidence="5" id="KW-1015">Disulfide bond</keyword>
<protein>
    <recommendedName>
        <fullName evidence="7">GAIN-B domain-containing protein</fullName>
    </recommendedName>
</protein>
<proteinExistence type="predicted"/>
<evidence type="ECO:0000256" key="5">
    <source>
        <dbReference type="ARBA" id="ARBA00023157"/>
    </source>
</evidence>
<evidence type="ECO:0000256" key="4">
    <source>
        <dbReference type="ARBA" id="ARBA00023136"/>
    </source>
</evidence>
<evidence type="ECO:0000256" key="2">
    <source>
        <dbReference type="ARBA" id="ARBA00022692"/>
    </source>
</evidence>
<evidence type="ECO:0000313" key="8">
    <source>
        <dbReference type="EMBL" id="CAF1094643.1"/>
    </source>
</evidence>
<evidence type="ECO:0000256" key="6">
    <source>
        <dbReference type="SAM" id="Phobius"/>
    </source>
</evidence>
<dbReference type="GO" id="GO:0016020">
    <property type="term" value="C:membrane"/>
    <property type="evidence" value="ECO:0007669"/>
    <property type="project" value="UniProtKB-SubCell"/>
</dbReference>
<gene>
    <name evidence="8" type="ORF">GPM918_LOCUS18442</name>
    <name evidence="9" type="ORF">SRO942_LOCUS18439</name>
</gene>
<dbReference type="EMBL" id="CAJOBC010005328">
    <property type="protein sequence ID" value="CAF3860012.1"/>
    <property type="molecule type" value="Genomic_DNA"/>
</dbReference>
<reference evidence="8" key="1">
    <citation type="submission" date="2021-02" db="EMBL/GenBank/DDBJ databases">
        <authorList>
            <person name="Nowell W R."/>
        </authorList>
    </citation>
    <scope>NUCLEOTIDE SEQUENCE</scope>
</reference>
<feature type="transmembrane region" description="Helical" evidence="6">
    <location>
        <begin position="605"/>
        <end position="631"/>
    </location>
</feature>
<dbReference type="AlphaFoldDB" id="A0A814NQV5"/>
<accession>A0A814NQV5</accession>
<dbReference type="Proteomes" id="UP000663829">
    <property type="component" value="Unassembled WGS sequence"/>
</dbReference>
<dbReference type="Gene3D" id="1.20.1070.10">
    <property type="entry name" value="Rhodopsin 7-helix transmembrane proteins"/>
    <property type="match status" value="1"/>
</dbReference>
<evidence type="ECO:0000313" key="10">
    <source>
        <dbReference type="Proteomes" id="UP000663829"/>
    </source>
</evidence>
<dbReference type="Proteomes" id="UP000681722">
    <property type="component" value="Unassembled WGS sequence"/>
</dbReference>
<dbReference type="Gene3D" id="2.60.220.50">
    <property type="match status" value="1"/>
</dbReference>
<keyword evidence="2 6" id="KW-0812">Transmembrane</keyword>
<comment type="subcellular location">
    <subcellularLocation>
        <location evidence="1">Membrane</location>
    </subcellularLocation>
</comment>
<keyword evidence="4 6" id="KW-0472">Membrane</keyword>
<evidence type="ECO:0000256" key="1">
    <source>
        <dbReference type="ARBA" id="ARBA00004370"/>
    </source>
</evidence>
<dbReference type="InterPro" id="IPR057244">
    <property type="entry name" value="GAIN_B"/>
</dbReference>
<evidence type="ECO:0000259" key="7">
    <source>
        <dbReference type="PROSITE" id="PS50221"/>
    </source>
</evidence>
<feature type="transmembrane region" description="Helical" evidence="6">
    <location>
        <begin position="449"/>
        <end position="470"/>
    </location>
</feature>
<name>A0A814NQV5_9BILA</name>
<evidence type="ECO:0000313" key="9">
    <source>
        <dbReference type="EMBL" id="CAF3860012.1"/>
    </source>
</evidence>
<dbReference type="PROSITE" id="PS50221">
    <property type="entry name" value="GAIN_B"/>
    <property type="match status" value="1"/>
</dbReference>
<keyword evidence="10" id="KW-1185">Reference proteome</keyword>
<feature type="transmembrane region" description="Helical" evidence="6">
    <location>
        <begin position="482"/>
        <end position="506"/>
    </location>
</feature>
<feature type="domain" description="GAIN-B" evidence="7">
    <location>
        <begin position="283"/>
        <end position="437"/>
    </location>
</feature>
<feature type="transmembrane region" description="Helical" evidence="6">
    <location>
        <begin position="526"/>
        <end position="543"/>
    </location>
</feature>
<evidence type="ECO:0000256" key="3">
    <source>
        <dbReference type="ARBA" id="ARBA00022989"/>
    </source>
</evidence>
<dbReference type="OrthoDB" id="10040049at2759"/>
<sequence length="664" mass="76815">MSARCLTRIEYSALNHVVDFNESKSLIPSVGQLSDGHYNDIIKWSDEFFYTNTNYLPNTVYNWSSSTQYVGYILTNLPASFSFNNGKAYDISSFQATSVLDNYLQLTIIGSYNVNNEIRIRTKFVTLSAYTKTLIVLNWSKILSMTFYAYSNSSCCIFPTKEPLLTNARVVFNYLLITSTILEPDICLNDTYEMCSALIGNCSKIEDTLYKSYHLLNLDNETLTADDYANALLDYFTALANIDRNSSDLVFISPTRIDEIIERFINKELTYNYRYLYLITLKLSTLIGFGASFTYDSMSNENGHLLSSIDLDKNVTAAVFIHSTDNDAVDLLTIMIVYRPLNYLNYTNNNLLASSIIVIVTQPTTVHINLTLYFTVLFHYPFNGNYTYTCVYWNNSKWNDNRNICIYKGFNSILNIHECSCNHMTTFAMLFLPLTVTQQANSKYRAADIISIIFQSFSIVCFIIIILHSAITKYIHKYQLHLYDLTPLASCGSTCILFIFYLILTTYVHLNTSSPDSNVCSSQTKILMYIVYFLIIFSFCLKTSVSYTNYLRFNRPLNQTSSRLFYLLLFISFLIGMISLCPLFISNVIQLYPYKICWFQPDVLIFYLTLPILIFFIINLTMLIFIMVNLYKRVYRQNFPSTTKSDYLNYFINMCYTKFSLGYW</sequence>
<feature type="transmembrane region" description="Helical" evidence="6">
    <location>
        <begin position="564"/>
        <end position="585"/>
    </location>
</feature>
<dbReference type="InterPro" id="IPR046338">
    <property type="entry name" value="GAIN_dom_sf"/>
</dbReference>